<protein>
    <recommendedName>
        <fullName evidence="7">Cationic amino acid transporter C-terminal domain-containing protein</fullName>
    </recommendedName>
</protein>
<feature type="transmembrane region" description="Helical" evidence="6">
    <location>
        <begin position="374"/>
        <end position="392"/>
    </location>
</feature>
<dbReference type="Pfam" id="PF13520">
    <property type="entry name" value="AA_permease_2"/>
    <property type="match status" value="1"/>
</dbReference>
<keyword evidence="3 6" id="KW-0812">Transmembrane</keyword>
<evidence type="ECO:0000256" key="2">
    <source>
        <dbReference type="ARBA" id="ARBA00008572"/>
    </source>
</evidence>
<feature type="transmembrane region" description="Helical" evidence="6">
    <location>
        <begin position="495"/>
        <end position="515"/>
    </location>
</feature>
<feature type="transmembrane region" description="Helical" evidence="6">
    <location>
        <begin position="77"/>
        <end position="98"/>
    </location>
</feature>
<feature type="transmembrane region" description="Helical" evidence="6">
    <location>
        <begin position="50"/>
        <end position="71"/>
    </location>
</feature>
<feature type="transmembrane region" description="Helical" evidence="6">
    <location>
        <begin position="324"/>
        <end position="346"/>
    </location>
</feature>
<reference evidence="8" key="1">
    <citation type="submission" date="2020-05" db="EMBL/GenBank/DDBJ databases">
        <title>WGS assembly of Panicum virgatum.</title>
        <authorList>
            <person name="Lovell J.T."/>
            <person name="Jenkins J."/>
            <person name="Shu S."/>
            <person name="Juenger T.E."/>
            <person name="Schmutz J."/>
        </authorList>
    </citation>
    <scope>NUCLEOTIDE SEQUENCE</scope>
    <source>
        <strain evidence="8">AP13</strain>
    </source>
</reference>
<organism evidence="8 9">
    <name type="scientific">Panicum virgatum</name>
    <name type="common">Blackwell switchgrass</name>
    <dbReference type="NCBI Taxonomy" id="38727"/>
    <lineage>
        <taxon>Eukaryota</taxon>
        <taxon>Viridiplantae</taxon>
        <taxon>Streptophyta</taxon>
        <taxon>Embryophyta</taxon>
        <taxon>Tracheophyta</taxon>
        <taxon>Spermatophyta</taxon>
        <taxon>Magnoliopsida</taxon>
        <taxon>Liliopsida</taxon>
        <taxon>Poales</taxon>
        <taxon>Poaceae</taxon>
        <taxon>PACMAD clade</taxon>
        <taxon>Panicoideae</taxon>
        <taxon>Panicodae</taxon>
        <taxon>Paniceae</taxon>
        <taxon>Panicinae</taxon>
        <taxon>Panicum</taxon>
        <taxon>Panicum sect. Hiantes</taxon>
    </lineage>
</organism>
<dbReference type="Pfam" id="PF13906">
    <property type="entry name" value="AA_permease_C"/>
    <property type="match status" value="1"/>
</dbReference>
<dbReference type="InterPro" id="IPR029485">
    <property type="entry name" value="CAT_C"/>
</dbReference>
<evidence type="ECO:0000256" key="6">
    <source>
        <dbReference type="SAM" id="Phobius"/>
    </source>
</evidence>
<comment type="caution">
    <text evidence="8">The sequence shown here is derived from an EMBL/GenBank/DDBJ whole genome shotgun (WGS) entry which is preliminary data.</text>
</comment>
<keyword evidence="4 6" id="KW-1133">Transmembrane helix</keyword>
<dbReference type="PANTHER" id="PTHR43243">
    <property type="entry name" value="INNER MEMBRANE TRANSPORTER YGJI-RELATED"/>
    <property type="match status" value="1"/>
</dbReference>
<evidence type="ECO:0000313" key="9">
    <source>
        <dbReference type="Proteomes" id="UP000823388"/>
    </source>
</evidence>
<feature type="transmembrane region" description="Helical" evidence="6">
    <location>
        <begin position="237"/>
        <end position="259"/>
    </location>
</feature>
<evidence type="ECO:0000256" key="5">
    <source>
        <dbReference type="ARBA" id="ARBA00023136"/>
    </source>
</evidence>
<comment type="subcellular location">
    <subcellularLocation>
        <location evidence="1">Membrane</location>
        <topology evidence="1">Multi-pass membrane protein</topology>
    </subcellularLocation>
</comment>
<dbReference type="Gene3D" id="1.20.1740.10">
    <property type="entry name" value="Amino acid/polyamine transporter I"/>
    <property type="match status" value="1"/>
</dbReference>
<feature type="transmembrane region" description="Helical" evidence="6">
    <location>
        <begin position="280"/>
        <end position="304"/>
    </location>
</feature>
<feature type="transmembrane region" description="Helical" evidence="6">
    <location>
        <begin position="521"/>
        <end position="545"/>
    </location>
</feature>
<dbReference type="FunFam" id="1.20.1740.10:FF:000010">
    <property type="entry name" value="probable cationic amino acid transporter"/>
    <property type="match status" value="1"/>
</dbReference>
<evidence type="ECO:0000313" key="8">
    <source>
        <dbReference type="EMBL" id="KAG2536314.1"/>
    </source>
</evidence>
<feature type="transmembrane region" description="Helical" evidence="6">
    <location>
        <begin position="587"/>
        <end position="605"/>
    </location>
</feature>
<evidence type="ECO:0000256" key="3">
    <source>
        <dbReference type="ARBA" id="ARBA00022692"/>
    </source>
</evidence>
<dbReference type="PANTHER" id="PTHR43243:SF75">
    <property type="entry name" value="AMINO ACID PERMEASE FAMILY PROTEIN, EXPRESSED"/>
    <property type="match status" value="1"/>
</dbReference>
<feature type="transmembrane region" description="Helical" evidence="6">
    <location>
        <begin position="206"/>
        <end position="231"/>
    </location>
</feature>
<dbReference type="GO" id="GO:0016020">
    <property type="term" value="C:membrane"/>
    <property type="evidence" value="ECO:0007669"/>
    <property type="project" value="UniProtKB-SubCell"/>
</dbReference>
<dbReference type="AlphaFoldDB" id="A0A8T0MMC4"/>
<accession>A0A8T0MMC4</accession>
<evidence type="ECO:0000256" key="4">
    <source>
        <dbReference type="ARBA" id="ARBA00022989"/>
    </source>
</evidence>
<dbReference type="GO" id="GO:0015171">
    <property type="term" value="F:amino acid transmembrane transporter activity"/>
    <property type="evidence" value="ECO:0007669"/>
    <property type="project" value="TreeGrafter"/>
</dbReference>
<sequence length="635" mass="67737">MALESGSSGRCGSGWGGGFRCLMRRKQVDSHRVRAEGQQQLAKELNVPELVAIGVGSTVGAGVYVLVGTVAREHAGPALTISFLIAGIAAALSAFCYAELASRCPSAGSAYHYSYICVGEGVAWLIGWALVLEYTIGGSAVARGISPNLALFFGGPDSLPWILARHQLPWFNIIIDPCAAALVFIVTVLLCVGIKESSFAQGVVTVLNACVMIFVIIAGSYIGFQIGWVGYKVSDGYFPYGVNGILAGSATVFFAYIGFDTVASTAEEVKNPQRDLPLGIGVALAICCALYMAVSVVIVGLVPYFAMDPDTPISSAFAKHGMQWAMYVVTSGAILALCSTLMGSLLPQPRILMAMARDGLLPSFFSDVNKQTQVPVKSTIVTGICAAALAFAMDVSQLAGMVSVGTLLAFTIVAVSILILRYVPPDEVPLPPSMRESFRLNQECDAEKDRDLLGDGNCNISQTKDVIVVVESMKDPLIEKRQHRGKMDETKRRKIAAFSIGSVCVGVLILTSSASVTWLPFLPICIGCIIGIVLLLTGLGALSWIEQDDGRHSFGHSGGFTCPFVPVLPVMCILINTYLLINLGVDTWMRVGIWLLMGVLVYIFYGRTHSSLTDVVYVPVAQADEIYRSSSGYVS</sequence>
<keyword evidence="9" id="KW-1185">Reference proteome</keyword>
<feature type="transmembrane region" description="Helical" evidence="6">
    <location>
        <begin position="170"/>
        <end position="194"/>
    </location>
</feature>
<proteinExistence type="inferred from homology"/>
<dbReference type="Proteomes" id="UP000823388">
    <property type="component" value="Chromosome 9N"/>
</dbReference>
<keyword evidence="5 6" id="KW-0472">Membrane</keyword>
<name>A0A8T0MMC4_PANVG</name>
<dbReference type="PIRSF" id="PIRSF006060">
    <property type="entry name" value="AA_transporter"/>
    <property type="match status" value="1"/>
</dbReference>
<evidence type="ECO:0000256" key="1">
    <source>
        <dbReference type="ARBA" id="ARBA00004141"/>
    </source>
</evidence>
<dbReference type="EMBL" id="CM029054">
    <property type="protein sequence ID" value="KAG2536314.1"/>
    <property type="molecule type" value="Genomic_DNA"/>
</dbReference>
<feature type="domain" description="Cationic amino acid transporter C-terminal" evidence="7">
    <location>
        <begin position="560"/>
        <end position="610"/>
    </location>
</feature>
<comment type="similarity">
    <text evidence="2">Belongs to the amino acid-polyamine-organocation (APC) superfamily. Cationic amino acid transporter (CAT) (TC 2.A.3.3) family.</text>
</comment>
<gene>
    <name evidence="8" type="ORF">PVAP13_9NG180500</name>
</gene>
<dbReference type="InterPro" id="IPR002293">
    <property type="entry name" value="AA/rel_permease1"/>
</dbReference>
<feature type="transmembrane region" description="Helical" evidence="6">
    <location>
        <begin position="398"/>
        <end position="420"/>
    </location>
</feature>
<feature type="transmembrane region" description="Helical" evidence="6">
    <location>
        <begin position="110"/>
        <end position="131"/>
    </location>
</feature>
<evidence type="ECO:0000259" key="7">
    <source>
        <dbReference type="Pfam" id="PF13906"/>
    </source>
</evidence>
<feature type="transmembrane region" description="Helical" evidence="6">
    <location>
        <begin position="557"/>
        <end position="581"/>
    </location>
</feature>